<protein>
    <submittedName>
        <fullName evidence="1">Outer membrane translocation and assembly module TamA</fullName>
    </submittedName>
</protein>
<dbReference type="Proteomes" id="UP000289238">
    <property type="component" value="Unassembled WGS sequence"/>
</dbReference>
<keyword evidence="2" id="KW-1185">Reference proteome</keyword>
<gene>
    <name evidence="1" type="ORF">DSM00_1792</name>
</gene>
<dbReference type="AlphaFoldDB" id="A0A4Q0P7K2"/>
<name>A0A4Q0P7K2_9FLAO</name>
<proteinExistence type="predicted"/>
<organism evidence="1 2">
    <name type="scientific">Leeuwenhoekiella aequorea</name>
    <dbReference type="NCBI Taxonomy" id="283736"/>
    <lineage>
        <taxon>Bacteria</taxon>
        <taxon>Pseudomonadati</taxon>
        <taxon>Bacteroidota</taxon>
        <taxon>Flavobacteriia</taxon>
        <taxon>Flavobacteriales</taxon>
        <taxon>Flavobacteriaceae</taxon>
        <taxon>Leeuwenhoekiella</taxon>
    </lineage>
</organism>
<reference evidence="1 2" key="1">
    <citation type="submission" date="2018-07" db="EMBL/GenBank/DDBJ databases">
        <title>Leeuwenhoekiella genomics.</title>
        <authorList>
            <person name="Tahon G."/>
            <person name="Willems A."/>
        </authorList>
    </citation>
    <scope>NUCLEOTIDE SEQUENCE [LARGE SCALE GENOMIC DNA]</scope>
    <source>
        <strain evidence="1 2">LMG 22550</strain>
    </source>
</reference>
<dbReference type="Gene3D" id="2.40.160.50">
    <property type="entry name" value="membrane protein fhac: a member of the omp85/tpsb transporter family"/>
    <property type="match status" value="1"/>
</dbReference>
<evidence type="ECO:0000313" key="1">
    <source>
        <dbReference type="EMBL" id="RXG22690.1"/>
    </source>
</evidence>
<evidence type="ECO:0000313" key="2">
    <source>
        <dbReference type="Proteomes" id="UP000289238"/>
    </source>
</evidence>
<accession>A0A4Q0P7K2</accession>
<dbReference type="EMBL" id="QOVM01000003">
    <property type="protein sequence ID" value="RXG22690.1"/>
    <property type="molecule type" value="Genomic_DNA"/>
</dbReference>
<sequence length="560" mass="63518">MNTQKILFNFLLIIYLIIPSHSFSQKIVVTVETLNTNQDSIASIYFPQRIFESLAQLDIAISNTTTKMEESGYFSHIIKLDKDYSAFSKRNLNFNSGPQSKQITIHINDSIAKEFLHQKKIPINNDQLIINTEDARKLLTDLSEHEARHARPTTVFQLRNLKIVNDELSAILTVIRNSRPKATKVKIVGYPKFPISYTTHYLKINQRADKKYLNDISKNFQQLPFVAKTKDSDILITEESKILYLYGQKAKSNSFEGYLGFGNINNSSKFGINGNLDLQLLNNFNYGESLNLLYRGDGNDQQNLNLSTHLPYVFKSPITIEASLNLFRKDSTFSTSSQTIALQYGLNSKTQINITAGFEESTLLKLTANDLLSNYNKKKIGFGINYKTISDSESVFKSSFKLSALQRNSSELNTKVNQIKFAIDASVVTSNLKTHQFYLNGIIRALESQNYFENELFRFGGNKSIRGFKENQLFASSYFLMRTEYRFKPAQNLFLNTITDAAYTFSPNLENPLFLYSFGLGSGIQTKSGLLLINIANGISKNTTIQFSNTIIHIGISTEF</sequence>
<comment type="caution">
    <text evidence="1">The sequence shown here is derived from an EMBL/GenBank/DDBJ whole genome shotgun (WGS) entry which is preliminary data.</text>
</comment>